<keyword evidence="2" id="KW-1185">Reference proteome</keyword>
<dbReference type="STRING" id="933388.S8AVJ3"/>
<dbReference type="SUPFAM" id="SSF51197">
    <property type="entry name" value="Clavaminate synthase-like"/>
    <property type="match status" value="1"/>
</dbReference>
<sequence length="334" mass="36610">MTVTSAQFPPPVSSTGSGCLPEVRFPVSLDQQDNVLAEIIDGIEKTGVCIIRGMYTQDIVDAVTAELTPYIAGTGDYWGKTEGTAFLTALLTKSPTYATTVLAHEIFHKVNHHFLTTRFGPCPVTTGYSVSYNCEPQLDCTNAFYIPPGGPAQLLHRDDADHLNFQPAASAYQQGRDTGIVFMTALTRTTRANGATRVLPGSHLWDYAQPFPAKDDPRILDAELGPGDSLFMLTSVIHGGGTNSTAVGRFVTACFATRAHCRQLENQFLAYDPEEVKKLPPWLLRFMGYSTAKPFCGWVNKKDPLRVILGEEGMNKTEVDEKVDFVDGWPEPDL</sequence>
<dbReference type="PhylomeDB" id="S8AVJ3"/>
<dbReference type="Pfam" id="PF05721">
    <property type="entry name" value="PhyH"/>
    <property type="match status" value="1"/>
</dbReference>
<dbReference type="InterPro" id="IPR008775">
    <property type="entry name" value="Phytyl_CoA_dOase-like"/>
</dbReference>
<dbReference type="HOGENOM" id="CLU_047725_0_1_1"/>
<protein>
    <submittedName>
        <fullName evidence="1">Uncharacterized protein</fullName>
    </submittedName>
</protein>
<dbReference type="EMBL" id="KB644408">
    <property type="protein sequence ID" value="EPS25867.1"/>
    <property type="molecule type" value="Genomic_DNA"/>
</dbReference>
<dbReference type="eggNOG" id="ENOG502RUKM">
    <property type="taxonomic scope" value="Eukaryota"/>
</dbReference>
<gene>
    <name evidence="1" type="ORF">PDE_00803</name>
</gene>
<dbReference type="OrthoDB" id="445007at2759"/>
<organism evidence="1 2">
    <name type="scientific">Penicillium oxalicum (strain 114-2 / CGMCC 5302)</name>
    <name type="common">Penicillium decumbens</name>
    <dbReference type="NCBI Taxonomy" id="933388"/>
    <lineage>
        <taxon>Eukaryota</taxon>
        <taxon>Fungi</taxon>
        <taxon>Dikarya</taxon>
        <taxon>Ascomycota</taxon>
        <taxon>Pezizomycotina</taxon>
        <taxon>Eurotiomycetes</taxon>
        <taxon>Eurotiomycetidae</taxon>
        <taxon>Eurotiales</taxon>
        <taxon>Aspergillaceae</taxon>
        <taxon>Penicillium</taxon>
    </lineage>
</organism>
<dbReference type="Proteomes" id="UP000019376">
    <property type="component" value="Unassembled WGS sequence"/>
</dbReference>
<evidence type="ECO:0000313" key="1">
    <source>
        <dbReference type="EMBL" id="EPS25867.1"/>
    </source>
</evidence>
<dbReference type="Gene3D" id="2.60.120.620">
    <property type="entry name" value="q2cbj1_9rhob like domain"/>
    <property type="match status" value="1"/>
</dbReference>
<evidence type="ECO:0000313" key="2">
    <source>
        <dbReference type="Proteomes" id="UP000019376"/>
    </source>
</evidence>
<reference evidence="1 2" key="1">
    <citation type="journal article" date="2013" name="PLoS ONE">
        <title>Genomic and secretomic analyses reveal unique features of the lignocellulolytic enzyme system of Penicillium decumbens.</title>
        <authorList>
            <person name="Liu G."/>
            <person name="Zhang L."/>
            <person name="Wei X."/>
            <person name="Zou G."/>
            <person name="Qin Y."/>
            <person name="Ma L."/>
            <person name="Li J."/>
            <person name="Zheng H."/>
            <person name="Wang S."/>
            <person name="Wang C."/>
            <person name="Xun L."/>
            <person name="Zhao G.-P."/>
            <person name="Zhou Z."/>
            <person name="Qu Y."/>
        </authorList>
    </citation>
    <scope>NUCLEOTIDE SEQUENCE [LARGE SCALE GENOMIC DNA]</scope>
    <source>
        <strain evidence="2">114-2 / CGMCC 5302</strain>
    </source>
</reference>
<proteinExistence type="predicted"/>
<accession>S8AVJ3</accession>
<name>S8AVJ3_PENO1</name>
<dbReference type="AlphaFoldDB" id="S8AVJ3"/>